<keyword evidence="5 7" id="KW-1133">Transmembrane helix</keyword>
<keyword evidence="2 7" id="KW-0813">Transport</keyword>
<dbReference type="InterPro" id="IPR035906">
    <property type="entry name" value="MetI-like_sf"/>
</dbReference>
<feature type="transmembrane region" description="Helical" evidence="7">
    <location>
        <begin position="129"/>
        <end position="150"/>
    </location>
</feature>
<dbReference type="Pfam" id="PF00528">
    <property type="entry name" value="BPD_transp_1"/>
    <property type="match status" value="1"/>
</dbReference>
<sequence>MTAPVITRLEGAVASPARTAVRDRGGMARRRRRTGMLLVLPAVAMLVTFFIWPLMRTVAMSTYTWPLLGNRAFTGLANYVEAFQDQAFLRAVGFTLVYTAVVTPVLLVIGFALVLLIQRRTRAARVFQSVFFLPVVVGLASASYLFLFMWQPVIGPTMTALAGLGIVDVSTNMFGGPVTAFLVVVSMVAWKSAGLQMLLLLSGFQSIPQEVNEAAEVDGSTRWQRFVYITLPLLRPTLALVLVFSVAGSLLAFDQFYIMTAGGPDNGTITAVYEIYRSSFIRLDLGYGAALSIILMVVLGLVSAAQMLLLRNSDHA</sequence>
<comment type="similarity">
    <text evidence="7">Belongs to the binding-protein-dependent transport system permease family.</text>
</comment>
<dbReference type="PANTHER" id="PTHR43227">
    <property type="entry name" value="BLL4140 PROTEIN"/>
    <property type="match status" value="1"/>
</dbReference>
<proteinExistence type="inferred from homology"/>
<protein>
    <submittedName>
        <fullName evidence="9">Lactose transport system permease protein LacF</fullName>
    </submittedName>
</protein>
<evidence type="ECO:0000256" key="1">
    <source>
        <dbReference type="ARBA" id="ARBA00004651"/>
    </source>
</evidence>
<comment type="subcellular location">
    <subcellularLocation>
        <location evidence="1 7">Cell membrane</location>
        <topology evidence="1 7">Multi-pass membrane protein</topology>
    </subcellularLocation>
</comment>
<dbReference type="InterPro" id="IPR000515">
    <property type="entry name" value="MetI-like"/>
</dbReference>
<keyword evidence="4 7" id="KW-0812">Transmembrane</keyword>
<dbReference type="CDD" id="cd06261">
    <property type="entry name" value="TM_PBP2"/>
    <property type="match status" value="1"/>
</dbReference>
<keyword evidence="6 7" id="KW-0472">Membrane</keyword>
<feature type="domain" description="ABC transmembrane type-1" evidence="8">
    <location>
        <begin position="92"/>
        <end position="306"/>
    </location>
</feature>
<dbReference type="PROSITE" id="PS50928">
    <property type="entry name" value="ABC_TM1"/>
    <property type="match status" value="1"/>
</dbReference>
<dbReference type="GO" id="GO:0055085">
    <property type="term" value="P:transmembrane transport"/>
    <property type="evidence" value="ECO:0007669"/>
    <property type="project" value="InterPro"/>
</dbReference>
<evidence type="ECO:0000256" key="4">
    <source>
        <dbReference type="ARBA" id="ARBA00022692"/>
    </source>
</evidence>
<name>A0A251XPZ5_9MICO</name>
<feature type="transmembrane region" description="Helical" evidence="7">
    <location>
        <begin position="233"/>
        <end position="253"/>
    </location>
</feature>
<evidence type="ECO:0000256" key="7">
    <source>
        <dbReference type="RuleBase" id="RU363032"/>
    </source>
</evidence>
<comment type="caution">
    <text evidence="9">The sequence shown here is derived from an EMBL/GenBank/DDBJ whole genome shotgun (WGS) entry which is preliminary data.</text>
</comment>
<reference evidence="9 10" key="1">
    <citation type="submission" date="2016-08" db="EMBL/GenBank/DDBJ databases">
        <title>Genome sequence of Clavibacter michiganensis spp. strain CASJ009.</title>
        <authorList>
            <person name="Thapa S.P."/>
            <person name="Coaker G."/>
        </authorList>
    </citation>
    <scope>NUCLEOTIDE SEQUENCE [LARGE SCALE GENOMIC DNA]</scope>
    <source>
        <strain evidence="9">CASJ009</strain>
    </source>
</reference>
<dbReference type="PANTHER" id="PTHR43227:SF8">
    <property type="entry name" value="DIACETYLCHITOBIOSE UPTAKE SYSTEM PERMEASE PROTEIN DASB"/>
    <property type="match status" value="1"/>
</dbReference>
<evidence type="ECO:0000259" key="8">
    <source>
        <dbReference type="PROSITE" id="PS50928"/>
    </source>
</evidence>
<feature type="transmembrane region" description="Helical" evidence="7">
    <location>
        <begin position="170"/>
        <end position="190"/>
    </location>
</feature>
<organism evidence="9 10">
    <name type="scientific">Clavibacter michiganensis</name>
    <dbReference type="NCBI Taxonomy" id="28447"/>
    <lineage>
        <taxon>Bacteria</taxon>
        <taxon>Bacillati</taxon>
        <taxon>Actinomycetota</taxon>
        <taxon>Actinomycetes</taxon>
        <taxon>Micrococcales</taxon>
        <taxon>Microbacteriaceae</taxon>
        <taxon>Clavibacter</taxon>
    </lineage>
</organism>
<dbReference type="EMBL" id="MDHJ01000001">
    <property type="protein sequence ID" value="OUE07591.1"/>
    <property type="molecule type" value="Genomic_DNA"/>
</dbReference>
<dbReference type="Proteomes" id="UP000195106">
    <property type="component" value="Unassembled WGS sequence"/>
</dbReference>
<dbReference type="GO" id="GO:0005886">
    <property type="term" value="C:plasma membrane"/>
    <property type="evidence" value="ECO:0007669"/>
    <property type="project" value="UniProtKB-SubCell"/>
</dbReference>
<dbReference type="AlphaFoldDB" id="A0A251XPZ5"/>
<feature type="transmembrane region" description="Helical" evidence="7">
    <location>
        <begin position="287"/>
        <end position="310"/>
    </location>
</feature>
<keyword evidence="3" id="KW-1003">Cell membrane</keyword>
<dbReference type="RefSeq" id="WP_258070402.1">
    <property type="nucleotide sequence ID" value="NZ_PSTS01000034.1"/>
</dbReference>
<evidence type="ECO:0000256" key="6">
    <source>
        <dbReference type="ARBA" id="ARBA00023136"/>
    </source>
</evidence>
<evidence type="ECO:0000256" key="5">
    <source>
        <dbReference type="ARBA" id="ARBA00022989"/>
    </source>
</evidence>
<accession>A0A251XPZ5</accession>
<evidence type="ECO:0000313" key="9">
    <source>
        <dbReference type="EMBL" id="OUE07591.1"/>
    </source>
</evidence>
<evidence type="ECO:0000256" key="3">
    <source>
        <dbReference type="ARBA" id="ARBA00022475"/>
    </source>
</evidence>
<evidence type="ECO:0000313" key="10">
    <source>
        <dbReference type="Proteomes" id="UP000195106"/>
    </source>
</evidence>
<evidence type="ECO:0000256" key="2">
    <source>
        <dbReference type="ARBA" id="ARBA00022448"/>
    </source>
</evidence>
<dbReference type="InterPro" id="IPR050809">
    <property type="entry name" value="UgpAE/MalFG_permease"/>
</dbReference>
<feature type="transmembrane region" description="Helical" evidence="7">
    <location>
        <begin position="34"/>
        <end position="55"/>
    </location>
</feature>
<dbReference type="SUPFAM" id="SSF161098">
    <property type="entry name" value="MetI-like"/>
    <property type="match status" value="1"/>
</dbReference>
<dbReference type="Gene3D" id="1.10.3720.10">
    <property type="entry name" value="MetI-like"/>
    <property type="match status" value="1"/>
</dbReference>
<gene>
    <name evidence="9" type="primary">lacF_4</name>
    <name evidence="9" type="ORF">CMsap09_01485</name>
</gene>
<feature type="transmembrane region" description="Helical" evidence="7">
    <location>
        <begin position="96"/>
        <end position="117"/>
    </location>
</feature>